<comment type="caution">
    <text evidence="2">The sequence shown here is derived from an EMBL/GenBank/DDBJ whole genome shotgun (WGS) entry which is preliminary data.</text>
</comment>
<evidence type="ECO:0000313" key="2">
    <source>
        <dbReference type="EMBL" id="HAT1682918.1"/>
    </source>
</evidence>
<reference evidence="2" key="2">
    <citation type="submission" date="2020-11" db="EMBL/GenBank/DDBJ databases">
        <authorList>
            <consortium name="NCBI Pathogen Detection Project"/>
        </authorList>
    </citation>
    <scope>NUCLEOTIDE SEQUENCE</scope>
    <source>
        <strain evidence="2">R404</strain>
    </source>
</reference>
<name>A0AAN5LA35_KLEOX</name>
<dbReference type="EMBL" id="DACSEO010000047">
    <property type="protein sequence ID" value="HAT1682918.1"/>
    <property type="molecule type" value="Genomic_DNA"/>
</dbReference>
<gene>
    <name evidence="2" type="ORF">I8Y21_003628</name>
</gene>
<reference evidence="2" key="1">
    <citation type="journal article" date="2018" name="Genome Biol.">
        <title>SKESA: strategic k-mer extension for scrupulous assemblies.</title>
        <authorList>
            <person name="Souvorov A."/>
            <person name="Agarwala R."/>
            <person name="Lipman D.J."/>
        </authorList>
    </citation>
    <scope>NUCLEOTIDE SEQUENCE</scope>
    <source>
        <strain evidence="2">R404</strain>
    </source>
</reference>
<protein>
    <submittedName>
        <fullName evidence="2">DUF4123 domain-containing protein</fullName>
    </submittedName>
</protein>
<dbReference type="AlphaFoldDB" id="A0AAN5LA35"/>
<accession>A0AAN5LA35</accession>
<evidence type="ECO:0000259" key="1">
    <source>
        <dbReference type="Pfam" id="PF13503"/>
    </source>
</evidence>
<proteinExistence type="predicted"/>
<sequence>MSETLYAIIDGAIEERLLDFLSEHNPPHCCLYAEPLQQELVSLAPYLVEVTDKVSQWLGGKNTHWGIYLSAAVEMKDLRHHLRKYLQVMIPAEKKPVYFRFYDPRNIWDFCSVLSDWELHCFMGPMEKIRTVTNGVIREYDFKSIRKQFPDKSKSRAKIFKVSKPQIDTLNQIAEDNYLTELTGQILLQYPTLSKQTSDETHTVYMKSASAEAKIQPDMDVEKIVRDCYFFCKNKGIDDDRSIRGILHLLIQKEIYELDNFPETWLVNLNDTSLPGYYRVERLLKEQLGYIPG</sequence>
<organism evidence="2 3">
    <name type="scientific">Klebsiella oxytoca</name>
    <dbReference type="NCBI Taxonomy" id="571"/>
    <lineage>
        <taxon>Bacteria</taxon>
        <taxon>Pseudomonadati</taxon>
        <taxon>Pseudomonadota</taxon>
        <taxon>Gammaproteobacteria</taxon>
        <taxon>Enterobacterales</taxon>
        <taxon>Enterobacteriaceae</taxon>
        <taxon>Klebsiella/Raoultella group</taxon>
        <taxon>Klebsiella</taxon>
    </lineage>
</organism>
<evidence type="ECO:0000313" key="3">
    <source>
        <dbReference type="Proteomes" id="UP000856143"/>
    </source>
</evidence>
<dbReference type="Pfam" id="PF13503">
    <property type="entry name" value="DUF4123"/>
    <property type="match status" value="1"/>
</dbReference>
<dbReference type="Proteomes" id="UP000856143">
    <property type="component" value="Unassembled WGS sequence"/>
</dbReference>
<dbReference type="InterPro" id="IPR025391">
    <property type="entry name" value="DUF4123"/>
</dbReference>
<feature type="domain" description="DUF4123" evidence="1">
    <location>
        <begin position="5"/>
        <end position="120"/>
    </location>
</feature>